<reference evidence="4 5" key="1">
    <citation type="submission" date="2019-09" db="EMBL/GenBank/DDBJ databases">
        <title>A chromosome-level genome assembly of the Chinese tupelo Nyssa sinensis.</title>
        <authorList>
            <person name="Yang X."/>
            <person name="Kang M."/>
            <person name="Yang Y."/>
            <person name="Xiong H."/>
            <person name="Wang M."/>
            <person name="Zhang Z."/>
            <person name="Wang Z."/>
            <person name="Wu H."/>
            <person name="Ma T."/>
            <person name="Liu J."/>
            <person name="Xi Z."/>
        </authorList>
    </citation>
    <scope>NUCLEOTIDE SEQUENCE [LARGE SCALE GENOMIC DNA]</scope>
    <source>
        <strain evidence="4">J267</strain>
        <tissue evidence="4">Leaf</tissue>
    </source>
</reference>
<organism evidence="4 5">
    <name type="scientific">Nyssa sinensis</name>
    <dbReference type="NCBI Taxonomy" id="561372"/>
    <lineage>
        <taxon>Eukaryota</taxon>
        <taxon>Viridiplantae</taxon>
        <taxon>Streptophyta</taxon>
        <taxon>Embryophyta</taxon>
        <taxon>Tracheophyta</taxon>
        <taxon>Spermatophyta</taxon>
        <taxon>Magnoliopsida</taxon>
        <taxon>eudicotyledons</taxon>
        <taxon>Gunneridae</taxon>
        <taxon>Pentapetalae</taxon>
        <taxon>asterids</taxon>
        <taxon>Cornales</taxon>
        <taxon>Nyssaceae</taxon>
        <taxon>Nyssa</taxon>
    </lineage>
</organism>
<dbReference type="InterPro" id="IPR057670">
    <property type="entry name" value="SH3_retrovirus"/>
</dbReference>
<feature type="region of interest" description="Disordered" evidence="1">
    <location>
        <begin position="235"/>
        <end position="283"/>
    </location>
</feature>
<feature type="region of interest" description="Disordered" evidence="1">
    <location>
        <begin position="389"/>
        <end position="432"/>
    </location>
</feature>
<dbReference type="AlphaFoldDB" id="A0A5J5BUJ8"/>
<dbReference type="Proteomes" id="UP000325577">
    <property type="component" value="Linkage Group LG1"/>
</dbReference>
<feature type="domain" description="Retrotransposon Copia-like N-terminal" evidence="2">
    <location>
        <begin position="19"/>
        <end position="57"/>
    </location>
</feature>
<evidence type="ECO:0000313" key="4">
    <source>
        <dbReference type="EMBL" id="KAA8546669.1"/>
    </source>
</evidence>
<dbReference type="PANTHER" id="PTHR47481">
    <property type="match status" value="1"/>
</dbReference>
<feature type="compositionally biased region" description="Low complexity" evidence="1">
    <location>
        <begin position="250"/>
        <end position="259"/>
    </location>
</feature>
<evidence type="ECO:0000313" key="5">
    <source>
        <dbReference type="Proteomes" id="UP000325577"/>
    </source>
</evidence>
<feature type="compositionally biased region" description="Polar residues" evidence="1">
    <location>
        <begin position="411"/>
        <end position="427"/>
    </location>
</feature>
<feature type="domain" description="Retroviral polymerase SH3-like" evidence="3">
    <location>
        <begin position="287"/>
        <end position="320"/>
    </location>
</feature>
<dbReference type="EMBL" id="CM018032">
    <property type="protein sequence ID" value="KAA8546669.1"/>
    <property type="molecule type" value="Genomic_DNA"/>
</dbReference>
<gene>
    <name evidence="4" type="ORF">F0562_003100</name>
</gene>
<evidence type="ECO:0000259" key="3">
    <source>
        <dbReference type="Pfam" id="PF25597"/>
    </source>
</evidence>
<proteinExistence type="predicted"/>
<feature type="region of interest" description="Disordered" evidence="1">
    <location>
        <begin position="457"/>
        <end position="479"/>
    </location>
</feature>
<dbReference type="Pfam" id="PF25597">
    <property type="entry name" value="SH3_retrovirus"/>
    <property type="match status" value="1"/>
</dbReference>
<sequence>MASSPVLSVAPVTPPSIHSLVTIKLSSENYLLWKAQIMPYLRGQRLFGYVDGSCLQPSQHIPNPEADKSPAAPRLLLNPEFSHWFDQDQIVLSILMSSLSESILAKVIGVTTSREVWCALEKMYSSHSRARLSTTRRQLSTVTKGGMSISDYFQTVKSLADTLAAIGHPHPDTEIVSYLLGGLDSSYDPIVTSIQTREDPMELEDIFGHLLTFELRLQQHTQVLEATIGSANVATRTDYSRGPHGKTQYSNRASSYSGSRGRGRGRGGRHGSPGGPKNVSSSASVISTKGYKCLDPESGRVFVSRHVIFDESVFPFSSPTSSSVPAATPSIASSTLLPFLLPSHDHSAAAAAVVPHSSPHIPASLTEPTTTSASSLSFSPAASTASPPLFSSSPTISPVPAPSDAALPSESLPSRSHPMTTRSQNNIVKPKQFFDGTTRGVIRIRSIQIQKIKMTAAASSSTSSQRLRIPSSQAQVYRR</sequence>
<evidence type="ECO:0000256" key="1">
    <source>
        <dbReference type="SAM" id="MobiDB-lite"/>
    </source>
</evidence>
<feature type="compositionally biased region" description="Polar residues" evidence="1">
    <location>
        <begin position="470"/>
        <end position="479"/>
    </location>
</feature>
<keyword evidence="5" id="KW-1185">Reference proteome</keyword>
<evidence type="ECO:0000259" key="2">
    <source>
        <dbReference type="Pfam" id="PF14244"/>
    </source>
</evidence>
<dbReference type="PANTHER" id="PTHR47481:SF10">
    <property type="entry name" value="COPIA-LIKE POLYPROTEIN_RETROTRANSPOSON"/>
    <property type="match status" value="1"/>
</dbReference>
<dbReference type="InterPro" id="IPR029472">
    <property type="entry name" value="Copia-like_N"/>
</dbReference>
<dbReference type="Pfam" id="PF14223">
    <property type="entry name" value="Retrotran_gag_2"/>
    <property type="match status" value="1"/>
</dbReference>
<accession>A0A5J5BUJ8</accession>
<name>A0A5J5BUJ8_9ASTE</name>
<dbReference type="OrthoDB" id="6769330at2759"/>
<protein>
    <submittedName>
        <fullName evidence="4">Uncharacterized protein</fullName>
    </submittedName>
</protein>
<dbReference type="Pfam" id="PF14244">
    <property type="entry name" value="Retrotran_gag_3"/>
    <property type="match status" value="1"/>
</dbReference>